<gene>
    <name evidence="1" type="ORF">OEA41_008965</name>
</gene>
<reference evidence="1" key="1">
    <citation type="submission" date="2022-11" db="EMBL/GenBank/DDBJ databases">
        <title>Chromosomal genome sequence assembly and mating type (MAT) locus characterization of the leprose asexual lichenized fungus Lepraria neglecta (Nyl.) Erichsen.</title>
        <authorList>
            <person name="Allen J.L."/>
            <person name="Pfeffer B."/>
        </authorList>
    </citation>
    <scope>NUCLEOTIDE SEQUENCE</scope>
    <source>
        <strain evidence="1">Allen 5258</strain>
    </source>
</reference>
<dbReference type="InterPro" id="IPR015943">
    <property type="entry name" value="WD40/YVTN_repeat-like_dom_sf"/>
</dbReference>
<dbReference type="Gene3D" id="2.130.10.10">
    <property type="entry name" value="YVTN repeat-like/Quinoprotein amine dehydrogenase"/>
    <property type="match status" value="1"/>
</dbReference>
<dbReference type="EMBL" id="JASNWA010000009">
    <property type="protein sequence ID" value="KAK3169581.1"/>
    <property type="molecule type" value="Genomic_DNA"/>
</dbReference>
<protein>
    <submittedName>
        <fullName evidence="1">Uncharacterized protein</fullName>
    </submittedName>
</protein>
<organism evidence="1 2">
    <name type="scientific">Lepraria neglecta</name>
    <dbReference type="NCBI Taxonomy" id="209136"/>
    <lineage>
        <taxon>Eukaryota</taxon>
        <taxon>Fungi</taxon>
        <taxon>Dikarya</taxon>
        <taxon>Ascomycota</taxon>
        <taxon>Pezizomycotina</taxon>
        <taxon>Lecanoromycetes</taxon>
        <taxon>OSLEUM clade</taxon>
        <taxon>Lecanoromycetidae</taxon>
        <taxon>Lecanorales</taxon>
        <taxon>Lecanorineae</taxon>
        <taxon>Stereocaulaceae</taxon>
        <taxon>Lepraria</taxon>
    </lineage>
</organism>
<dbReference type="SUPFAM" id="SSF75011">
    <property type="entry name" value="3-carboxy-cis,cis-mucoante lactonizing enzyme"/>
    <property type="match status" value="1"/>
</dbReference>
<name>A0AAD9Z2D0_9LECA</name>
<evidence type="ECO:0000313" key="1">
    <source>
        <dbReference type="EMBL" id="KAK3169581.1"/>
    </source>
</evidence>
<sequence length="355" mass="37354">MTLPVTLSLRFRSSSSDGTLSNPVRTSTGGKGLAGLLAICQDSVVVDDHYLFTVNAGDDTFSLFTINGDDPEYPKLAGKPLPTLGQTPLSVAYSPELQTACVLNSGSTAGISCFSISPDGATLQGGLRPIAQIEFNATAPPLVGPLVIGADITFNPSSTALFATIANGTQAGTIYAYPIKNGHISTAPVISSFPTLSFTFSLNFLDNSDTHLLVTNPHLNSPGAAFVSISYPSLEITLAKTITIPGQIASCWAAYAPQFDTVYVMDGARPKITALNPETGDVKGQVSFPAAAAGGLDSRVDRDWFYTLTDDLNDPKVNVFEIVGGPALLKQVQSFDIFQQVGKIPDLMGMAIWPN</sequence>
<keyword evidence="2" id="KW-1185">Reference proteome</keyword>
<evidence type="ECO:0000313" key="2">
    <source>
        <dbReference type="Proteomes" id="UP001276659"/>
    </source>
</evidence>
<proteinExistence type="predicted"/>
<comment type="caution">
    <text evidence="1">The sequence shown here is derived from an EMBL/GenBank/DDBJ whole genome shotgun (WGS) entry which is preliminary data.</text>
</comment>
<accession>A0AAD9Z2D0</accession>
<dbReference type="Proteomes" id="UP001276659">
    <property type="component" value="Unassembled WGS sequence"/>
</dbReference>
<dbReference type="AlphaFoldDB" id="A0AAD9Z2D0"/>